<dbReference type="PROSITE" id="PS51186">
    <property type="entry name" value="GNAT"/>
    <property type="match status" value="1"/>
</dbReference>
<dbReference type="AlphaFoldDB" id="A0A917X6W9"/>
<keyword evidence="5" id="KW-1185">Reference proteome</keyword>
<reference evidence="4" key="1">
    <citation type="journal article" date="2014" name="Int. J. Syst. Evol. Microbiol.">
        <title>Complete genome sequence of Corynebacterium casei LMG S-19264T (=DSM 44701T), isolated from a smear-ripened cheese.</title>
        <authorList>
            <consortium name="US DOE Joint Genome Institute (JGI-PGF)"/>
            <person name="Walter F."/>
            <person name="Albersmeier A."/>
            <person name="Kalinowski J."/>
            <person name="Ruckert C."/>
        </authorList>
    </citation>
    <scope>NUCLEOTIDE SEQUENCE</scope>
    <source>
        <strain evidence="4">JCM 19831</strain>
    </source>
</reference>
<evidence type="ECO:0000256" key="2">
    <source>
        <dbReference type="ARBA" id="ARBA00023315"/>
    </source>
</evidence>
<dbReference type="GO" id="GO:0016747">
    <property type="term" value="F:acyltransferase activity, transferring groups other than amino-acyl groups"/>
    <property type="evidence" value="ECO:0007669"/>
    <property type="project" value="InterPro"/>
</dbReference>
<name>A0A917X6W9_9ACTN</name>
<keyword evidence="1" id="KW-0808">Transferase</keyword>
<accession>A0A917X6W9</accession>
<dbReference type="PIRSF" id="PIRSF021603">
    <property type="entry name" value="UCP21603_acetyltransf"/>
    <property type="match status" value="1"/>
</dbReference>
<dbReference type="Proteomes" id="UP000642070">
    <property type="component" value="Unassembled WGS sequence"/>
</dbReference>
<evidence type="ECO:0000256" key="1">
    <source>
        <dbReference type="ARBA" id="ARBA00022679"/>
    </source>
</evidence>
<protein>
    <submittedName>
        <fullName evidence="4">N-acetyltransferase GCN5</fullName>
    </submittedName>
</protein>
<gene>
    <name evidence="4" type="ORF">GCM10007977_099790</name>
</gene>
<dbReference type="InterPro" id="IPR025289">
    <property type="entry name" value="DUF4081"/>
</dbReference>
<dbReference type="SUPFAM" id="SSF55729">
    <property type="entry name" value="Acyl-CoA N-acyltransferases (Nat)"/>
    <property type="match status" value="1"/>
</dbReference>
<dbReference type="Pfam" id="PF00583">
    <property type="entry name" value="Acetyltransf_1"/>
    <property type="match status" value="1"/>
</dbReference>
<proteinExistence type="predicted"/>
<dbReference type="Pfam" id="PF13312">
    <property type="entry name" value="DUF4081"/>
    <property type="match status" value="1"/>
</dbReference>
<evidence type="ECO:0000313" key="4">
    <source>
        <dbReference type="EMBL" id="GGM82319.1"/>
    </source>
</evidence>
<dbReference type="RefSeq" id="WP_190257130.1">
    <property type="nucleotide sequence ID" value="NZ_BMPI01000089.1"/>
</dbReference>
<dbReference type="InterPro" id="IPR016181">
    <property type="entry name" value="Acyl_CoA_acyltransferase"/>
</dbReference>
<sequence>MLTVAARLLGDAERGSVERLLDQDPFGGAQVAERISMAGLAWWRQDARIFGYGSRRHLESLCWLGANLIPVHASPAAVAAFAEMVVNEPRGCSSIVGSADAVLGLWERLGPSWGPSRDVRPDQPLMATSTLAPVPADPAVRLVRPDEVDVLFPAAVAMYTEEVGVSPTVDGGERSYRDRVAELVRARRAYARIVNGQVIFKAELAVVTRHTAQIQGVWTAPEWRGRGVARGGIAAIVRDALRRVAPSVSLYVNDYNAPARRVYERCGFQQVGTFATVLF</sequence>
<dbReference type="InterPro" id="IPR016794">
    <property type="entry name" value="UCP21603_acetyltransf"/>
</dbReference>
<feature type="domain" description="N-acetyltransferase" evidence="3">
    <location>
        <begin position="138"/>
        <end position="279"/>
    </location>
</feature>
<dbReference type="Gene3D" id="3.40.630.30">
    <property type="match status" value="1"/>
</dbReference>
<dbReference type="EMBL" id="BMPI01000089">
    <property type="protein sequence ID" value="GGM82319.1"/>
    <property type="molecule type" value="Genomic_DNA"/>
</dbReference>
<keyword evidence="2" id="KW-0012">Acyltransferase</keyword>
<evidence type="ECO:0000313" key="5">
    <source>
        <dbReference type="Proteomes" id="UP000642070"/>
    </source>
</evidence>
<dbReference type="InterPro" id="IPR000182">
    <property type="entry name" value="GNAT_dom"/>
</dbReference>
<dbReference type="PANTHER" id="PTHR43877">
    <property type="entry name" value="AMINOALKYLPHOSPHONATE N-ACETYLTRANSFERASE-RELATED-RELATED"/>
    <property type="match status" value="1"/>
</dbReference>
<organism evidence="4 5">
    <name type="scientific">Dactylosporangium sucinum</name>
    <dbReference type="NCBI Taxonomy" id="1424081"/>
    <lineage>
        <taxon>Bacteria</taxon>
        <taxon>Bacillati</taxon>
        <taxon>Actinomycetota</taxon>
        <taxon>Actinomycetes</taxon>
        <taxon>Micromonosporales</taxon>
        <taxon>Micromonosporaceae</taxon>
        <taxon>Dactylosporangium</taxon>
    </lineage>
</organism>
<evidence type="ECO:0000259" key="3">
    <source>
        <dbReference type="PROSITE" id="PS51186"/>
    </source>
</evidence>
<comment type="caution">
    <text evidence="4">The sequence shown here is derived from an EMBL/GenBank/DDBJ whole genome shotgun (WGS) entry which is preliminary data.</text>
</comment>
<dbReference type="InterPro" id="IPR050832">
    <property type="entry name" value="Bact_Acetyltransf"/>
</dbReference>
<reference evidence="4" key="2">
    <citation type="submission" date="2020-09" db="EMBL/GenBank/DDBJ databases">
        <authorList>
            <person name="Sun Q."/>
            <person name="Ohkuma M."/>
        </authorList>
    </citation>
    <scope>NUCLEOTIDE SEQUENCE</scope>
    <source>
        <strain evidence="4">JCM 19831</strain>
    </source>
</reference>